<sequence length="310" mass="36126">MYHDSVSFPVYCRECWWGDGWDASSYARDYDFNKSFFEQFSELLKVVPRLALFQRNIVNSDYSNMVVESKNVYLSHSVTQKSENVFYSKSVDASRDIFDSLNIINGSENLYENVEAQGNYNSQYLLLCRGVLDSYYCVDCINCSSCFMSYNLRNKQFNIRNKQYTREGYLKELEKLNFKSHQAREALQGEFEEIKKKAIYRFGNITKCVDVTGNNLLNVKNAKDCFEIYEAENCKFCYRALYVKDCMDFTFGGWSELCYEYVTGSINNYNVKFSSNAFSVRDADYADYCMDCNSIFGCIGLKKKENAILN</sequence>
<organism evidence="1 2">
    <name type="scientific">Candidatus Nomurabacteria bacterium RIFCSPHIGHO2_01_FULL_40_24b</name>
    <dbReference type="NCBI Taxonomy" id="1801739"/>
    <lineage>
        <taxon>Bacteria</taxon>
        <taxon>Candidatus Nomuraibacteriota</taxon>
    </lineage>
</organism>
<evidence type="ECO:0000313" key="2">
    <source>
        <dbReference type="Proteomes" id="UP000177370"/>
    </source>
</evidence>
<accession>A0A1F6V6Q7</accession>
<gene>
    <name evidence="1" type="ORF">A2647_02845</name>
</gene>
<comment type="caution">
    <text evidence="1">The sequence shown here is derived from an EMBL/GenBank/DDBJ whole genome shotgun (WGS) entry which is preliminary data.</text>
</comment>
<dbReference type="EMBL" id="MFTP01000019">
    <property type="protein sequence ID" value="OGI65421.1"/>
    <property type="molecule type" value="Genomic_DNA"/>
</dbReference>
<protein>
    <submittedName>
        <fullName evidence="1">Uncharacterized protein</fullName>
    </submittedName>
</protein>
<reference evidence="1 2" key="1">
    <citation type="journal article" date="2016" name="Nat. Commun.">
        <title>Thousands of microbial genomes shed light on interconnected biogeochemical processes in an aquifer system.</title>
        <authorList>
            <person name="Anantharaman K."/>
            <person name="Brown C.T."/>
            <person name="Hug L.A."/>
            <person name="Sharon I."/>
            <person name="Castelle C.J."/>
            <person name="Probst A.J."/>
            <person name="Thomas B.C."/>
            <person name="Singh A."/>
            <person name="Wilkins M.J."/>
            <person name="Karaoz U."/>
            <person name="Brodie E.L."/>
            <person name="Williams K.H."/>
            <person name="Hubbard S.S."/>
            <person name="Banfield J.F."/>
        </authorList>
    </citation>
    <scope>NUCLEOTIDE SEQUENCE [LARGE SCALE GENOMIC DNA]</scope>
</reference>
<dbReference type="Proteomes" id="UP000177370">
    <property type="component" value="Unassembled WGS sequence"/>
</dbReference>
<dbReference type="AlphaFoldDB" id="A0A1F6V6Q7"/>
<evidence type="ECO:0000313" key="1">
    <source>
        <dbReference type="EMBL" id="OGI65421.1"/>
    </source>
</evidence>
<name>A0A1F6V6Q7_9BACT</name>
<proteinExistence type="predicted"/>